<reference evidence="1 2" key="1">
    <citation type="journal article" date="2021" name="Syst. Appl. Microbiol.">
        <title>Persephonella atlantica sp. nov.: How to adapt to physico-chemical gradients in high temperature hydrothermal habitats.</title>
        <authorList>
            <person name="Francois D.X."/>
            <person name="Godfroy A."/>
            <person name="Mathien C."/>
            <person name="Aube J."/>
            <person name="Cathalot C."/>
            <person name="Lesongeur F."/>
            <person name="L'Haridon S."/>
            <person name="Philippon X."/>
            <person name="Roussel E.G."/>
        </authorList>
    </citation>
    <scope>NUCLEOTIDE SEQUENCE [LARGE SCALE GENOMIC DNA]</scope>
    <source>
        <strain evidence="1 2">MO1340</strain>
    </source>
</reference>
<evidence type="ECO:0000313" key="1">
    <source>
        <dbReference type="EMBL" id="MBK3332931.1"/>
    </source>
</evidence>
<gene>
    <name evidence="1" type="ORF">GWK41_07605</name>
</gene>
<dbReference type="Proteomes" id="UP000772812">
    <property type="component" value="Unassembled WGS sequence"/>
</dbReference>
<organism evidence="1 2">
    <name type="scientific">Persephonella atlantica</name>
    <dbReference type="NCBI Taxonomy" id="2699429"/>
    <lineage>
        <taxon>Bacteria</taxon>
        <taxon>Pseudomonadati</taxon>
        <taxon>Aquificota</taxon>
        <taxon>Aquificia</taxon>
        <taxon>Aquificales</taxon>
        <taxon>Hydrogenothermaceae</taxon>
        <taxon>Persephonella</taxon>
    </lineage>
</organism>
<sequence length="98" mass="11287">MKEIICEAIEKKRIISFNYKGLERIVEPYAFGTDNKGNYKLRAYQIGGFSESGKIEGWKLFSAENISNLDLLDKTFETIREGYNPLGDKQIPYIICKI</sequence>
<evidence type="ECO:0000313" key="2">
    <source>
        <dbReference type="Proteomes" id="UP000772812"/>
    </source>
</evidence>
<dbReference type="EMBL" id="JAACYA010000002">
    <property type="protein sequence ID" value="MBK3332931.1"/>
    <property type="molecule type" value="Genomic_DNA"/>
</dbReference>
<keyword evidence="2" id="KW-1185">Reference proteome</keyword>
<accession>A0ABS1GJB8</accession>
<proteinExistence type="predicted"/>
<dbReference type="RefSeq" id="WP_200674332.1">
    <property type="nucleotide sequence ID" value="NZ_JAACYA010000002.1"/>
</dbReference>
<name>A0ABS1GJB8_9AQUI</name>
<comment type="caution">
    <text evidence="1">The sequence shown here is derived from an EMBL/GenBank/DDBJ whole genome shotgun (WGS) entry which is preliminary data.</text>
</comment>
<protein>
    <submittedName>
        <fullName evidence="1">WYL domain-containing protein</fullName>
    </submittedName>
</protein>
<dbReference type="PROSITE" id="PS52050">
    <property type="entry name" value="WYL"/>
    <property type="match status" value="1"/>
</dbReference>